<protein>
    <submittedName>
        <fullName evidence="2">Uncharacterized protein LOC106061288 isoform X1</fullName>
    </submittedName>
</protein>
<sequence>MLSAADRTQPRHLEIANSRARVLRIVSQRIVRVLLVWQPPLVVKTLSQEAKMKTETETTLNITESEPAHASQMKKGKFAPHIQALLYGPDDILCRTLPYMGLTAESFVTGNSLKKAFIDKSEQQTHTPKKFNYVVDNMIRSKKKTKREDRGSIDGSIHKYQRFDEIIEGNKFGKIQFREVGAKCEVIPKWVLTRLETACRSFRYELPFNKRLLEHMTPLQYLATYTRLNKEQRRRYTEIFKKYKVKPNDYLEVKSLHPALNSLLGGYFSEDNYDILSTCLFIPEDVNLDCNTFVGICAFVDRLFWTAYLEYEDDTFSFWAPNRSALEYADFENLRRKLSDVQLSKELTVLLQSLA</sequence>
<organism evidence="1 2">
    <name type="scientific">Biomphalaria glabrata</name>
    <name type="common">Bloodfluke planorb</name>
    <name type="synonym">Freshwater snail</name>
    <dbReference type="NCBI Taxonomy" id="6526"/>
    <lineage>
        <taxon>Eukaryota</taxon>
        <taxon>Metazoa</taxon>
        <taxon>Spiralia</taxon>
        <taxon>Lophotrochozoa</taxon>
        <taxon>Mollusca</taxon>
        <taxon>Gastropoda</taxon>
        <taxon>Heterobranchia</taxon>
        <taxon>Euthyneura</taxon>
        <taxon>Panpulmonata</taxon>
        <taxon>Hygrophila</taxon>
        <taxon>Lymnaeoidea</taxon>
        <taxon>Planorbidae</taxon>
        <taxon>Biomphalaria</taxon>
    </lineage>
</organism>
<dbReference type="GeneID" id="106061288"/>
<dbReference type="KEGG" id="bgt:106061288"/>
<dbReference type="PANTHER" id="PTHR36696:SF1">
    <property type="entry name" value="EF-HAND DOMAIN-CONTAINING PROTEIN"/>
    <property type="match status" value="1"/>
</dbReference>
<proteinExistence type="predicted"/>
<dbReference type="SUPFAM" id="SSF47473">
    <property type="entry name" value="EF-hand"/>
    <property type="match status" value="1"/>
</dbReference>
<dbReference type="Proteomes" id="UP001165740">
    <property type="component" value="Chromosome 4"/>
</dbReference>
<evidence type="ECO:0000313" key="1">
    <source>
        <dbReference type="Proteomes" id="UP001165740"/>
    </source>
</evidence>
<name>A0A9U8E6I5_BIOGL</name>
<dbReference type="OrthoDB" id="10021598at2759"/>
<accession>A0A9U8E6I5</accession>
<reference evidence="2" key="1">
    <citation type="submission" date="2025-08" db="UniProtKB">
        <authorList>
            <consortium name="RefSeq"/>
        </authorList>
    </citation>
    <scope>IDENTIFICATION</scope>
</reference>
<dbReference type="AlphaFoldDB" id="A0A9U8E6I5"/>
<keyword evidence="1" id="KW-1185">Reference proteome</keyword>
<dbReference type="InterPro" id="IPR011992">
    <property type="entry name" value="EF-hand-dom_pair"/>
</dbReference>
<dbReference type="RefSeq" id="XP_013074813.2">
    <property type="nucleotide sequence ID" value="XM_013219359.2"/>
</dbReference>
<dbReference type="PANTHER" id="PTHR36696">
    <property type="entry name" value="AGAP012002-PA"/>
    <property type="match status" value="1"/>
</dbReference>
<evidence type="ECO:0000313" key="2">
    <source>
        <dbReference type="RefSeq" id="XP_013074813.2"/>
    </source>
</evidence>
<gene>
    <name evidence="2" type="primary">LOC106061288</name>
</gene>